<accession>A0ABU9S0W0</accession>
<evidence type="ECO:0000313" key="2">
    <source>
        <dbReference type="Proteomes" id="UP001489897"/>
    </source>
</evidence>
<gene>
    <name evidence="1" type="ORF">VSR73_33565</name>
</gene>
<comment type="caution">
    <text evidence="1">The sequence shown here is derived from an EMBL/GenBank/DDBJ whole genome shotgun (WGS) entry which is preliminary data.</text>
</comment>
<name>A0ABU9S0W0_9BURK</name>
<sequence>MAALSSAITVANALYGALGTTGQSAIEVAQGKVDVIADSASKSARRVNPQREQTARE</sequence>
<dbReference type="Proteomes" id="UP001489897">
    <property type="component" value="Unassembled WGS sequence"/>
</dbReference>
<dbReference type="RefSeq" id="WP_342949767.1">
    <property type="nucleotide sequence ID" value="NZ_JAYMRV010000013.1"/>
</dbReference>
<keyword evidence="2" id="KW-1185">Reference proteome</keyword>
<dbReference type="EMBL" id="JAYMRV010000013">
    <property type="protein sequence ID" value="MEM5425968.1"/>
    <property type="molecule type" value="Genomic_DNA"/>
</dbReference>
<evidence type="ECO:0000313" key="1">
    <source>
        <dbReference type="EMBL" id="MEM5425968.1"/>
    </source>
</evidence>
<organism evidence="1 2">
    <name type="scientific">Paraburkholderia ferrariae</name>
    <dbReference type="NCBI Taxonomy" id="386056"/>
    <lineage>
        <taxon>Bacteria</taxon>
        <taxon>Pseudomonadati</taxon>
        <taxon>Pseudomonadota</taxon>
        <taxon>Betaproteobacteria</taxon>
        <taxon>Burkholderiales</taxon>
        <taxon>Burkholderiaceae</taxon>
        <taxon>Paraburkholderia</taxon>
    </lineage>
</organism>
<protein>
    <submittedName>
        <fullName evidence="1">Uncharacterized protein</fullName>
    </submittedName>
</protein>
<reference evidence="1 2" key="1">
    <citation type="submission" date="2024-01" db="EMBL/GenBank/DDBJ databases">
        <title>The diversity of rhizobia nodulating Mimosa spp. in eleven states of Brazil covering several biomes is determined by host plant, location, and edaphic factors.</title>
        <authorList>
            <person name="Rouws L."/>
            <person name="Barauna A."/>
            <person name="Beukes C."/>
            <person name="De Faria S.M."/>
            <person name="Gross E."/>
            <person name="Dos Reis Junior F.B."/>
            <person name="Simon M."/>
            <person name="Maluk M."/>
            <person name="Odee D.W."/>
            <person name="Kenicer G."/>
            <person name="Young J.P.W."/>
            <person name="Reis V.M."/>
            <person name="Zilli J."/>
            <person name="James E.K."/>
        </authorList>
    </citation>
    <scope>NUCLEOTIDE SEQUENCE [LARGE SCALE GENOMIC DNA]</scope>
    <source>
        <strain evidence="1 2">JPY167</strain>
    </source>
</reference>
<proteinExistence type="predicted"/>